<evidence type="ECO:0000313" key="15">
    <source>
        <dbReference type="Proteomes" id="UP000177943"/>
    </source>
</evidence>
<accession>A0A1G2MTD1</accession>
<name>A0A1G2MTD1_9BACT</name>
<proteinExistence type="inferred from homology"/>
<dbReference type="FunFam" id="3.30.420.10:FF:000002">
    <property type="entry name" value="Crossover junction endodeoxyribonuclease RuvC"/>
    <property type="match status" value="1"/>
</dbReference>
<dbReference type="InterPro" id="IPR012337">
    <property type="entry name" value="RNaseH-like_sf"/>
</dbReference>
<evidence type="ECO:0000313" key="14">
    <source>
        <dbReference type="EMBL" id="OHA27147.1"/>
    </source>
</evidence>
<dbReference type="EC" id="3.1.21.10" evidence="13"/>
<sequence>MRILAVDPGYERVGVAVLEKENSGGARETLLFSECFKTSAKLPHSERLKLIGEEIKRMIATHRPSALAIEKLFFANNQKTAILVSEARGVIICEAARSGLFVAEFTPLQAKVAVTGYGRGTKSQMKFMVEKLISVGKKIKEDDEYDAIALGLTFFAYKKESALGK</sequence>
<evidence type="ECO:0000256" key="7">
    <source>
        <dbReference type="ARBA" id="ARBA00022801"/>
    </source>
</evidence>
<dbReference type="GO" id="GO:0000287">
    <property type="term" value="F:magnesium ion binding"/>
    <property type="evidence" value="ECO:0007669"/>
    <property type="project" value="UniProtKB-UniRule"/>
</dbReference>
<feature type="binding site" evidence="13">
    <location>
        <position position="70"/>
    </location>
    <ligand>
        <name>Mg(2+)</name>
        <dbReference type="ChEBI" id="CHEBI:18420"/>
        <label>2</label>
    </ligand>
</feature>
<dbReference type="GO" id="GO:0048476">
    <property type="term" value="C:Holliday junction resolvase complex"/>
    <property type="evidence" value="ECO:0007669"/>
    <property type="project" value="UniProtKB-UniRule"/>
</dbReference>
<dbReference type="CDD" id="cd16962">
    <property type="entry name" value="RuvC"/>
    <property type="match status" value="1"/>
</dbReference>
<evidence type="ECO:0000256" key="2">
    <source>
        <dbReference type="ARBA" id="ARBA00022490"/>
    </source>
</evidence>
<keyword evidence="3 13" id="KW-0540">Nuclease</keyword>
<keyword evidence="8 13" id="KW-0460">Magnesium</keyword>
<dbReference type="Gene3D" id="3.30.420.10">
    <property type="entry name" value="Ribonuclease H-like superfamily/Ribonuclease H"/>
    <property type="match status" value="1"/>
</dbReference>
<dbReference type="GO" id="GO:0003677">
    <property type="term" value="F:DNA binding"/>
    <property type="evidence" value="ECO:0007669"/>
    <property type="project" value="UniProtKB-KW"/>
</dbReference>
<comment type="cofactor">
    <cofactor evidence="13">
        <name>Mg(2+)</name>
        <dbReference type="ChEBI" id="CHEBI:18420"/>
    </cofactor>
    <text evidence="13">Binds 2 Mg(2+) ion per subunit.</text>
</comment>
<dbReference type="GO" id="GO:0006310">
    <property type="term" value="P:DNA recombination"/>
    <property type="evidence" value="ECO:0007669"/>
    <property type="project" value="UniProtKB-UniRule"/>
</dbReference>
<keyword evidence="9 13" id="KW-0238">DNA-binding</keyword>
<dbReference type="GO" id="GO:0005737">
    <property type="term" value="C:cytoplasm"/>
    <property type="evidence" value="ECO:0007669"/>
    <property type="project" value="UniProtKB-SubCell"/>
</dbReference>
<dbReference type="EMBL" id="MHRP01000021">
    <property type="protein sequence ID" value="OHA27147.1"/>
    <property type="molecule type" value="Genomic_DNA"/>
</dbReference>
<comment type="function">
    <text evidence="13">The RuvA-RuvB-RuvC complex processes Holliday junction (HJ) DNA during genetic recombination and DNA repair. Endonuclease that resolves HJ intermediates. Cleaves cruciform DNA by making single-stranded nicks across the HJ at symmetrical positions within the homologous arms, yielding a 5'-phosphate and a 3'-hydroxyl group; requires a central core of homology in the junction. The consensus cleavage sequence is 5'-(A/T)TT(C/G)-3'. Cleavage occurs on the 3'-side of the TT dinucleotide at the point of strand exchange. HJ branch migration catalyzed by RuvA-RuvB allows RuvC to scan DNA until it finds its consensus sequence, where it cleaves and resolves the cruciform DNA.</text>
</comment>
<keyword evidence="10 13" id="KW-0233">DNA recombination</keyword>
<dbReference type="AlphaFoldDB" id="A0A1G2MTD1"/>
<dbReference type="Pfam" id="PF02075">
    <property type="entry name" value="RuvC"/>
    <property type="match status" value="1"/>
</dbReference>
<keyword evidence="5 13" id="KW-0255">Endonuclease</keyword>
<dbReference type="PANTHER" id="PTHR30194:SF3">
    <property type="entry name" value="CROSSOVER JUNCTION ENDODEOXYRIBONUCLEASE RUVC"/>
    <property type="match status" value="1"/>
</dbReference>
<keyword evidence="11 13" id="KW-0234">DNA repair</keyword>
<comment type="similarity">
    <text evidence="1 13">Belongs to the RuvC family.</text>
</comment>
<comment type="subunit">
    <text evidence="13">Homodimer which binds Holliday junction (HJ) DNA. The HJ becomes 2-fold symmetrical on binding to RuvC with unstacked arms; it has a different conformation from HJ DNA in complex with RuvA. In the full resolvosome a probable DNA-RuvA(4)-RuvB(12)-RuvC(2) complex forms which resolves the HJ.</text>
</comment>
<dbReference type="GO" id="GO:0006281">
    <property type="term" value="P:DNA repair"/>
    <property type="evidence" value="ECO:0007669"/>
    <property type="project" value="UniProtKB-UniRule"/>
</dbReference>
<evidence type="ECO:0000256" key="6">
    <source>
        <dbReference type="ARBA" id="ARBA00022763"/>
    </source>
</evidence>
<evidence type="ECO:0000256" key="3">
    <source>
        <dbReference type="ARBA" id="ARBA00022722"/>
    </source>
</evidence>
<reference evidence="14 15" key="1">
    <citation type="journal article" date="2016" name="Nat. Commun.">
        <title>Thousands of microbial genomes shed light on interconnected biogeochemical processes in an aquifer system.</title>
        <authorList>
            <person name="Anantharaman K."/>
            <person name="Brown C.T."/>
            <person name="Hug L.A."/>
            <person name="Sharon I."/>
            <person name="Castelle C.J."/>
            <person name="Probst A.J."/>
            <person name="Thomas B.C."/>
            <person name="Singh A."/>
            <person name="Wilkins M.J."/>
            <person name="Karaoz U."/>
            <person name="Brodie E.L."/>
            <person name="Williams K.H."/>
            <person name="Hubbard S.S."/>
            <person name="Banfield J.F."/>
        </authorList>
    </citation>
    <scope>NUCLEOTIDE SEQUENCE [LARGE SCALE GENOMIC DNA]</scope>
</reference>
<gene>
    <name evidence="13" type="primary">ruvC</name>
    <name evidence="14" type="ORF">A3D56_03450</name>
</gene>
<feature type="binding site" evidence="13">
    <location>
        <position position="7"/>
    </location>
    <ligand>
        <name>Mg(2+)</name>
        <dbReference type="ChEBI" id="CHEBI:18420"/>
        <label>1</label>
    </ligand>
</feature>
<feature type="binding site" evidence="13">
    <location>
        <position position="143"/>
    </location>
    <ligand>
        <name>Mg(2+)</name>
        <dbReference type="ChEBI" id="CHEBI:18420"/>
        <label>1</label>
    </ligand>
</feature>
<feature type="active site" evidence="13">
    <location>
        <position position="143"/>
    </location>
</feature>
<keyword evidence="2 13" id="KW-0963">Cytoplasm</keyword>
<evidence type="ECO:0000256" key="10">
    <source>
        <dbReference type="ARBA" id="ARBA00023172"/>
    </source>
</evidence>
<evidence type="ECO:0000256" key="12">
    <source>
        <dbReference type="ARBA" id="ARBA00029354"/>
    </source>
</evidence>
<evidence type="ECO:0000256" key="4">
    <source>
        <dbReference type="ARBA" id="ARBA00022723"/>
    </source>
</evidence>
<keyword evidence="6 13" id="KW-0227">DNA damage</keyword>
<dbReference type="InterPro" id="IPR036397">
    <property type="entry name" value="RNaseH_sf"/>
</dbReference>
<evidence type="ECO:0000256" key="11">
    <source>
        <dbReference type="ARBA" id="ARBA00023204"/>
    </source>
</evidence>
<dbReference type="InterPro" id="IPR002176">
    <property type="entry name" value="X-over_junc_endoDNase_RuvC"/>
</dbReference>
<feature type="active site" evidence="13">
    <location>
        <position position="70"/>
    </location>
</feature>
<evidence type="ECO:0000256" key="5">
    <source>
        <dbReference type="ARBA" id="ARBA00022759"/>
    </source>
</evidence>
<dbReference type="HAMAP" id="MF_00034">
    <property type="entry name" value="RuvC"/>
    <property type="match status" value="1"/>
</dbReference>
<comment type="subcellular location">
    <subcellularLocation>
        <location evidence="13">Cytoplasm</location>
    </subcellularLocation>
</comment>
<comment type="catalytic activity">
    <reaction evidence="12 13">
        <text>Endonucleolytic cleavage at a junction such as a reciprocal single-stranded crossover between two homologous DNA duplexes (Holliday junction).</text>
        <dbReference type="EC" id="3.1.21.10"/>
    </reaction>
</comment>
<organism evidence="14 15">
    <name type="scientific">Candidatus Taylorbacteria bacterium RIFCSPHIGHO2_02_FULL_45_35</name>
    <dbReference type="NCBI Taxonomy" id="1802311"/>
    <lineage>
        <taxon>Bacteria</taxon>
        <taxon>Candidatus Tayloriibacteriota</taxon>
    </lineage>
</organism>
<evidence type="ECO:0000256" key="13">
    <source>
        <dbReference type="HAMAP-Rule" id="MF_00034"/>
    </source>
</evidence>
<feature type="active site" evidence="13">
    <location>
        <position position="7"/>
    </location>
</feature>
<dbReference type="SUPFAM" id="SSF53098">
    <property type="entry name" value="Ribonuclease H-like"/>
    <property type="match status" value="1"/>
</dbReference>
<evidence type="ECO:0000256" key="9">
    <source>
        <dbReference type="ARBA" id="ARBA00023125"/>
    </source>
</evidence>
<keyword evidence="4 13" id="KW-0479">Metal-binding</keyword>
<dbReference type="Proteomes" id="UP000177943">
    <property type="component" value="Unassembled WGS sequence"/>
</dbReference>
<dbReference type="GO" id="GO:0008821">
    <property type="term" value="F:crossover junction DNA endonuclease activity"/>
    <property type="evidence" value="ECO:0007669"/>
    <property type="project" value="UniProtKB-UniRule"/>
</dbReference>
<dbReference type="PRINTS" id="PR00696">
    <property type="entry name" value="RSOLVASERUVC"/>
</dbReference>
<keyword evidence="7 13" id="KW-0378">Hydrolase</keyword>
<evidence type="ECO:0000256" key="8">
    <source>
        <dbReference type="ARBA" id="ARBA00022842"/>
    </source>
</evidence>
<protein>
    <recommendedName>
        <fullName evidence="13">Crossover junction endodeoxyribonuclease RuvC</fullName>
        <ecNumber evidence="13">3.1.21.10</ecNumber>
    </recommendedName>
    <alternativeName>
        <fullName evidence="13">Holliday junction nuclease RuvC</fullName>
    </alternativeName>
    <alternativeName>
        <fullName evidence="13">Holliday junction resolvase RuvC</fullName>
    </alternativeName>
</protein>
<comment type="caution">
    <text evidence="14">The sequence shown here is derived from an EMBL/GenBank/DDBJ whole genome shotgun (WGS) entry which is preliminary data.</text>
</comment>
<evidence type="ECO:0000256" key="1">
    <source>
        <dbReference type="ARBA" id="ARBA00009518"/>
    </source>
</evidence>
<dbReference type="PANTHER" id="PTHR30194">
    <property type="entry name" value="CROSSOVER JUNCTION ENDODEOXYRIBONUCLEASE RUVC"/>
    <property type="match status" value="1"/>
</dbReference>